<dbReference type="Proteomes" id="UP000204290">
    <property type="component" value="Segment"/>
</dbReference>
<evidence type="ECO:0000313" key="1">
    <source>
        <dbReference type="EMBL" id="APG78834.1"/>
    </source>
</evidence>
<evidence type="ECO:0000313" key="2">
    <source>
        <dbReference type="Proteomes" id="UP000204290"/>
    </source>
</evidence>
<name>A0A1L3KN83_9RHAB</name>
<sequence length="213" mass="23334">MLMGRVDATVTHYSEYTTRHETIALVILSGLFDPYLPRESLFVLASELSLRFSLAESISPDCVMGVSDGKPVVIHLQKRTATVKVLYALPDEGWTHTGEYENTFSAETSCSFGIVSTNCSIHATVRQKKVSDVVSKKMIDQGLGYRRLRGVGDVTRGLLINIHQTIREKGTERALKHVKRSEEAASFVGESSLVGPAGGSKALTFLKNFVGKN</sequence>
<dbReference type="KEGG" id="vg:30853835"/>
<dbReference type="RefSeq" id="YP_009336587.1">
    <property type="nucleotide sequence ID" value="NC_032781.1"/>
</dbReference>
<reference evidence="1" key="1">
    <citation type="journal article" date="2016" name="Nature">
        <title>Redefining the invertebrate RNA virosphere.</title>
        <authorList>
            <person name="Shi M."/>
            <person name="Lin X.D."/>
            <person name="Tian J.H."/>
            <person name="Chen L.J."/>
            <person name="Chen X."/>
            <person name="Li C.X."/>
            <person name="Qin X.C."/>
            <person name="Li J."/>
            <person name="Cao J.P."/>
            <person name="Eden J.S."/>
            <person name="Buchmann J."/>
            <person name="Wang W."/>
            <person name="Xu J."/>
            <person name="Holmes E.C."/>
            <person name="Zhang Y.Z."/>
        </authorList>
    </citation>
    <scope>NUCLEOTIDE SEQUENCE [LARGE SCALE GENOMIC DNA]</scope>
    <source>
        <strain evidence="1">WLJQ201798</strain>
    </source>
</reference>
<dbReference type="GeneID" id="30853835"/>
<proteinExistence type="predicted"/>
<keyword evidence="2" id="KW-1185">Reference proteome</keyword>
<protein>
    <submittedName>
        <fullName evidence="1">Uncharacterized protein</fullName>
    </submittedName>
</protein>
<accession>A0A1L3KN83</accession>
<organism evidence="1">
    <name type="scientific">Wenling crustacean virus 11</name>
    <dbReference type="NCBI Taxonomy" id="1923480"/>
    <lineage>
        <taxon>Viruses</taxon>
        <taxon>Riboviria</taxon>
        <taxon>Orthornavirae</taxon>
        <taxon>Negarnaviricota</taxon>
        <taxon>Haploviricotina</taxon>
        <taxon>Monjiviricetes</taxon>
        <taxon>Mononegavirales</taxon>
        <taxon>Rhabdoviridae</taxon>
        <taxon>Deltarhabdovirinae</taxon>
        <taxon>Alphacrustrhavirus</taxon>
        <taxon>Alphacrustrhavirus zhejiang</taxon>
    </lineage>
</organism>
<dbReference type="EMBL" id="KX884456">
    <property type="protein sequence ID" value="APG78834.1"/>
    <property type="molecule type" value="Genomic_RNA"/>
</dbReference>